<evidence type="ECO:0000256" key="8">
    <source>
        <dbReference type="ARBA" id="ARBA00022729"/>
    </source>
</evidence>
<dbReference type="PRINTS" id="PR00725">
    <property type="entry name" value="DADACBPTASE1"/>
</dbReference>
<dbReference type="EC" id="3.4.16.4" evidence="4"/>
<evidence type="ECO:0000256" key="5">
    <source>
        <dbReference type="ARBA" id="ARBA00022500"/>
    </source>
</evidence>
<dbReference type="CDD" id="cd16352">
    <property type="entry name" value="CheD"/>
    <property type="match status" value="1"/>
</dbReference>
<dbReference type="HAMAP" id="MF_01440">
    <property type="entry name" value="CheD"/>
    <property type="match status" value="1"/>
</dbReference>
<evidence type="ECO:0000256" key="3">
    <source>
        <dbReference type="ARBA" id="ARBA00007164"/>
    </source>
</evidence>
<organism evidence="17">
    <name type="scientific">Menopon gallinae</name>
    <name type="common">poultry shaft louse</name>
    <dbReference type="NCBI Taxonomy" id="328185"/>
    <lineage>
        <taxon>Eukaryota</taxon>
        <taxon>Metazoa</taxon>
        <taxon>Ecdysozoa</taxon>
        <taxon>Arthropoda</taxon>
        <taxon>Hexapoda</taxon>
        <taxon>Insecta</taxon>
        <taxon>Pterygota</taxon>
        <taxon>Neoptera</taxon>
        <taxon>Paraneoptera</taxon>
        <taxon>Psocodea</taxon>
        <taxon>Troctomorpha</taxon>
        <taxon>Phthiraptera</taxon>
        <taxon>Amblycera</taxon>
        <taxon>Menoponidae</taxon>
        <taxon>Menopon</taxon>
    </lineage>
</organism>
<dbReference type="InterPro" id="IPR018044">
    <property type="entry name" value="Peptidase_S11"/>
</dbReference>
<dbReference type="GO" id="GO:0071555">
    <property type="term" value="P:cell wall organization"/>
    <property type="evidence" value="ECO:0007669"/>
    <property type="project" value="UniProtKB-KW"/>
</dbReference>
<dbReference type="GO" id="GO:0008360">
    <property type="term" value="P:regulation of cell shape"/>
    <property type="evidence" value="ECO:0007669"/>
    <property type="project" value="UniProtKB-KW"/>
</dbReference>
<dbReference type="InterPro" id="IPR012907">
    <property type="entry name" value="Peptidase_S11_C"/>
</dbReference>
<dbReference type="GO" id="GO:0006508">
    <property type="term" value="P:proteolysis"/>
    <property type="evidence" value="ECO:0007669"/>
    <property type="project" value="UniProtKB-KW"/>
</dbReference>
<evidence type="ECO:0000256" key="2">
    <source>
        <dbReference type="ARBA" id="ARBA00004752"/>
    </source>
</evidence>
<feature type="domain" description="Peptidase S11 D-Ala-D-Ala carboxypeptidase A C-terminal" evidence="16">
    <location>
        <begin position="311"/>
        <end position="387"/>
    </location>
</feature>
<keyword evidence="10" id="KW-0133">Cell shape</keyword>
<evidence type="ECO:0000259" key="15">
    <source>
        <dbReference type="Pfam" id="PF00768"/>
    </source>
</evidence>
<proteinExistence type="inferred from homology"/>
<evidence type="ECO:0000259" key="16">
    <source>
        <dbReference type="Pfam" id="PF07943"/>
    </source>
</evidence>
<keyword evidence="11" id="KW-0573">Peptidoglycan synthesis</keyword>
<comment type="catalytic activity">
    <reaction evidence="13">
        <text>Preferential cleavage: (Ac)2-L-Lys-D-Ala-|-D-Ala. Also transpeptidation of peptidyl-alanyl moieties that are N-acyl substituents of D-alanine.</text>
        <dbReference type="EC" id="3.4.16.4"/>
    </reaction>
</comment>
<gene>
    <name evidence="17" type="ORF">PYX00_011220</name>
</gene>
<dbReference type="InterPro" id="IPR011324">
    <property type="entry name" value="Cytotoxic_necrot_fac-like_cat"/>
</dbReference>
<dbReference type="GO" id="GO:0009002">
    <property type="term" value="F:serine-type D-Ala-D-Ala carboxypeptidase activity"/>
    <property type="evidence" value="ECO:0007669"/>
    <property type="project" value="UniProtKB-EC"/>
</dbReference>
<evidence type="ECO:0000256" key="11">
    <source>
        <dbReference type="ARBA" id="ARBA00022984"/>
    </source>
</evidence>
<reference evidence="17" key="1">
    <citation type="journal article" date="2024" name="Gigascience">
        <title>Chromosome-level genome of the poultry shaft louse Menopon gallinae provides insight into the host-switching and adaptive evolution of parasitic lice.</title>
        <authorList>
            <person name="Xu Y."/>
            <person name="Ma L."/>
            <person name="Liu S."/>
            <person name="Liang Y."/>
            <person name="Liu Q."/>
            <person name="He Z."/>
            <person name="Tian L."/>
            <person name="Duan Y."/>
            <person name="Cai W."/>
            <person name="Li H."/>
            <person name="Song F."/>
        </authorList>
    </citation>
    <scope>NUCLEOTIDE SEQUENCE</scope>
    <source>
        <strain evidence="17">Cailab_2023a</strain>
    </source>
</reference>
<dbReference type="SUPFAM" id="SSF64438">
    <property type="entry name" value="CNF1/YfiH-like putative cysteine hydrolases"/>
    <property type="match status" value="1"/>
</dbReference>
<dbReference type="EMBL" id="JARGDH010000034">
    <property type="protein sequence ID" value="KAL0264029.1"/>
    <property type="molecule type" value="Genomic_DNA"/>
</dbReference>
<evidence type="ECO:0000256" key="12">
    <source>
        <dbReference type="ARBA" id="ARBA00023316"/>
    </source>
</evidence>
<accession>A0AAW2H6L7</accession>
<dbReference type="Pfam" id="PF03975">
    <property type="entry name" value="CheD"/>
    <property type="match status" value="1"/>
</dbReference>
<sequence>MLRFYCFLVLICLICHNSYCLWVAYQPTEANEQYLREISKHTQAIYLLDLNTQSILWAYHEDIPLNPASMTKIVVLDMAYDWIEENKVDLQTLVPISQNADYRNSPPQSSLMFLQAGQKVTLLELLRGIAIPSGNDACVALAEYMRGSQEAFVEAMNEHVHRLGFQNMTFKDCSGYSPQNFVTAKEMALFTYQYIKKHPRALKELHSLRSFTYPLEANGGDKKLPFRICQENRNYLLGNYEGADGVKTGYIDEIGYNLAGTVLREGRRLLVVVMGIQAENSLQGAKKRAQLAQKLFDYAYDELQEVVLPIQVGTIAVLGGVKETAPVLLGEPIHLLFDKRESGHLNKILNLRGLKYLNAPLSTKKEIGEVSFFFKGKLIKTAPVYVEAVLGLASELAISQEEVLATLLGSCVSVVLWDSVNKRVGMNHFVNAQLLLNGGDKYEKYRYGDASIQELIELMRKKGSHLSDLSAKVIGAADMGSGTLLTAGEVIKKNVAIAMGVLTRYKIPIVAKDLGGDKARWLFAFPKSGRTLVWVNEEEASFGREYREI</sequence>
<name>A0AAW2H6L7_9NEOP</name>
<dbReference type="PANTHER" id="PTHR35147:SF1">
    <property type="entry name" value="CHEMORECEPTOR GLUTAMINE DEAMIDASE CHED-RELATED"/>
    <property type="match status" value="1"/>
</dbReference>
<feature type="chain" id="PRO_5043755267" description="serine-type D-Ala-D-Ala carboxypeptidase" evidence="14">
    <location>
        <begin position="21"/>
        <end position="549"/>
    </location>
</feature>
<protein>
    <recommendedName>
        <fullName evidence="4">serine-type D-Ala-D-Ala carboxypeptidase</fullName>
        <ecNumber evidence="4">3.4.16.4</ecNumber>
    </recommendedName>
</protein>
<dbReference type="GO" id="GO:0050568">
    <property type="term" value="F:protein-glutamine glutaminase activity"/>
    <property type="evidence" value="ECO:0007669"/>
    <property type="project" value="InterPro"/>
</dbReference>
<evidence type="ECO:0000256" key="1">
    <source>
        <dbReference type="ARBA" id="ARBA00003217"/>
    </source>
</evidence>
<comment type="function">
    <text evidence="1">Removes C-terminal D-alanyl residues from sugar-peptide cell wall precursors.</text>
</comment>
<evidence type="ECO:0000256" key="14">
    <source>
        <dbReference type="SAM" id="SignalP"/>
    </source>
</evidence>
<keyword evidence="9" id="KW-0378">Hydrolase</keyword>
<keyword evidence="5" id="KW-0145">Chemotaxis</keyword>
<comment type="similarity">
    <text evidence="3">Belongs to the peptidase S11 family.</text>
</comment>
<dbReference type="Pfam" id="PF00768">
    <property type="entry name" value="Peptidase_S11"/>
    <property type="match status" value="1"/>
</dbReference>
<dbReference type="SUPFAM" id="SSF56601">
    <property type="entry name" value="beta-lactamase/transpeptidase-like"/>
    <property type="match status" value="1"/>
</dbReference>
<comment type="caution">
    <text evidence="17">The sequence shown here is derived from an EMBL/GenBank/DDBJ whole genome shotgun (WGS) entry which is preliminary data.</text>
</comment>
<keyword evidence="7" id="KW-0645">Protease</keyword>
<keyword evidence="8 14" id="KW-0732">Signal</keyword>
<dbReference type="PANTHER" id="PTHR35147">
    <property type="entry name" value="CHEMORECEPTOR GLUTAMINE DEAMIDASE CHED-RELATED"/>
    <property type="match status" value="1"/>
</dbReference>
<comment type="pathway">
    <text evidence="2">Cell wall biogenesis; peptidoglycan biosynthesis.</text>
</comment>
<dbReference type="AlphaFoldDB" id="A0AAW2H6L7"/>
<evidence type="ECO:0000256" key="7">
    <source>
        <dbReference type="ARBA" id="ARBA00022670"/>
    </source>
</evidence>
<dbReference type="InterPro" id="IPR037167">
    <property type="entry name" value="Peptidase_S11_C_sf"/>
</dbReference>
<dbReference type="GO" id="GO:0006935">
    <property type="term" value="P:chemotaxis"/>
    <property type="evidence" value="ECO:0007669"/>
    <property type="project" value="UniProtKB-KW"/>
</dbReference>
<dbReference type="Gene3D" id="2.60.410.10">
    <property type="entry name" value="D-Ala-D-Ala carboxypeptidase, C-terminal domain"/>
    <property type="match status" value="1"/>
</dbReference>
<evidence type="ECO:0000313" key="17">
    <source>
        <dbReference type="EMBL" id="KAL0264029.1"/>
    </source>
</evidence>
<evidence type="ECO:0000256" key="13">
    <source>
        <dbReference type="ARBA" id="ARBA00034000"/>
    </source>
</evidence>
<evidence type="ECO:0000256" key="4">
    <source>
        <dbReference type="ARBA" id="ARBA00012448"/>
    </source>
</evidence>
<dbReference type="InterPro" id="IPR038592">
    <property type="entry name" value="CheD-like_sf"/>
</dbReference>
<evidence type="ECO:0000256" key="6">
    <source>
        <dbReference type="ARBA" id="ARBA00022645"/>
    </source>
</evidence>
<keyword evidence="12" id="KW-0961">Cell wall biogenesis/degradation</keyword>
<dbReference type="Gene3D" id="3.30.1330.200">
    <property type="match status" value="1"/>
</dbReference>
<dbReference type="InterPro" id="IPR012338">
    <property type="entry name" value="Beta-lactam/transpept-like"/>
</dbReference>
<keyword evidence="6" id="KW-0121">Carboxypeptidase</keyword>
<dbReference type="InterPro" id="IPR015956">
    <property type="entry name" value="Peniciliin-bd_prot_C_sf"/>
</dbReference>
<dbReference type="Gene3D" id="3.40.710.10">
    <property type="entry name" value="DD-peptidase/beta-lactamase superfamily"/>
    <property type="match status" value="1"/>
</dbReference>
<feature type="signal peptide" evidence="14">
    <location>
        <begin position="1"/>
        <end position="20"/>
    </location>
</feature>
<dbReference type="SUPFAM" id="SSF69189">
    <property type="entry name" value="Penicillin-binding protein associated domain"/>
    <property type="match status" value="1"/>
</dbReference>
<feature type="domain" description="Peptidase S11 D-alanyl-D-alanine carboxypeptidase A N-terminal" evidence="15">
    <location>
        <begin position="41"/>
        <end position="276"/>
    </location>
</feature>
<dbReference type="InterPro" id="IPR005659">
    <property type="entry name" value="Chemorcpt_Glu_NH3ase_CheD"/>
</dbReference>
<dbReference type="Pfam" id="PF07943">
    <property type="entry name" value="PBP5_C"/>
    <property type="match status" value="1"/>
</dbReference>
<evidence type="ECO:0000256" key="9">
    <source>
        <dbReference type="ARBA" id="ARBA00022801"/>
    </source>
</evidence>
<dbReference type="InterPro" id="IPR001967">
    <property type="entry name" value="Peptidase_S11_N"/>
</dbReference>
<evidence type="ECO:0000256" key="10">
    <source>
        <dbReference type="ARBA" id="ARBA00022960"/>
    </source>
</evidence>